<keyword evidence="1" id="KW-1133">Transmembrane helix</keyword>
<evidence type="ECO:0000256" key="1">
    <source>
        <dbReference type="SAM" id="Phobius"/>
    </source>
</evidence>
<comment type="caution">
    <text evidence="2">The sequence shown here is derived from an EMBL/GenBank/DDBJ whole genome shotgun (WGS) entry which is preliminary data.</text>
</comment>
<proteinExistence type="predicted"/>
<protein>
    <submittedName>
        <fullName evidence="2">Uncharacterized protein</fullName>
    </submittedName>
</protein>
<reference evidence="2 3" key="1">
    <citation type="journal article" date="2016" name="Nat. Commun.">
        <title>Thousands of microbial genomes shed light on interconnected biogeochemical processes in an aquifer system.</title>
        <authorList>
            <person name="Anantharaman K."/>
            <person name="Brown C.T."/>
            <person name="Hug L.A."/>
            <person name="Sharon I."/>
            <person name="Castelle C.J."/>
            <person name="Probst A.J."/>
            <person name="Thomas B.C."/>
            <person name="Singh A."/>
            <person name="Wilkins M.J."/>
            <person name="Karaoz U."/>
            <person name="Brodie E.L."/>
            <person name="Williams K.H."/>
            <person name="Hubbard S.S."/>
            <person name="Banfield J.F."/>
        </authorList>
    </citation>
    <scope>NUCLEOTIDE SEQUENCE [LARGE SCALE GENOMIC DNA]</scope>
</reference>
<evidence type="ECO:0000313" key="3">
    <source>
        <dbReference type="Proteomes" id="UP000176420"/>
    </source>
</evidence>
<dbReference type="AlphaFoldDB" id="A0A1G2BGN5"/>
<name>A0A1G2BGN5_9BACT</name>
<keyword evidence="1" id="KW-0472">Membrane</keyword>
<keyword evidence="1" id="KW-0812">Transmembrane</keyword>
<gene>
    <name evidence="2" type="ORF">A2319_04605</name>
</gene>
<sequence>MFLTAKMNAKHQNKNPIIPKGEEIENAVYALTSKKPVSIPTIRYIPGKRIHPKIPNIIGCSFINFTNFFILIFLSHKVYNQILHITLATLVVKRLPVVQCHTTVVL</sequence>
<evidence type="ECO:0000313" key="2">
    <source>
        <dbReference type="EMBL" id="OGY87699.1"/>
    </source>
</evidence>
<organism evidence="2 3">
    <name type="scientific">Candidatus Kerfeldbacteria bacterium RIFOXYB2_FULL_38_14</name>
    <dbReference type="NCBI Taxonomy" id="1798547"/>
    <lineage>
        <taxon>Bacteria</taxon>
        <taxon>Candidatus Kerfeldiibacteriota</taxon>
    </lineage>
</organism>
<accession>A0A1G2BGN5</accession>
<dbReference type="EMBL" id="MHKI01000006">
    <property type="protein sequence ID" value="OGY87699.1"/>
    <property type="molecule type" value="Genomic_DNA"/>
</dbReference>
<feature type="transmembrane region" description="Helical" evidence="1">
    <location>
        <begin position="54"/>
        <end position="74"/>
    </location>
</feature>
<dbReference type="Proteomes" id="UP000176420">
    <property type="component" value="Unassembled WGS sequence"/>
</dbReference>